<dbReference type="Proteomes" id="UP000321083">
    <property type="component" value="Unassembled WGS sequence"/>
</dbReference>
<dbReference type="EMBL" id="SRHE01000897">
    <property type="protein sequence ID" value="TWW08000.1"/>
    <property type="molecule type" value="Genomic_DNA"/>
</dbReference>
<accession>A0A5C6LZP4</accession>
<dbReference type="SUPFAM" id="SSF53720">
    <property type="entry name" value="ALDH-like"/>
    <property type="match status" value="1"/>
</dbReference>
<dbReference type="GO" id="GO:0004029">
    <property type="term" value="F:aldehyde dehydrogenase (NAD+) activity"/>
    <property type="evidence" value="ECO:0007669"/>
    <property type="project" value="InterPro"/>
</dbReference>
<reference evidence="4 5" key="2">
    <citation type="submission" date="2019-08" db="EMBL/GenBank/DDBJ databases">
        <authorList>
            <person name="Henke P."/>
        </authorList>
    </citation>
    <scope>NUCLEOTIDE SEQUENCE [LARGE SCALE GENOMIC DNA]</scope>
    <source>
        <strain evidence="4">Phe10_nw2017</strain>
    </source>
</reference>
<sequence>MSALPGFLSDLQAAPHAVWPGAIGQPGHGPVLTVRSPIDGKILAQFPAATATDADSAIAAALSAFHRWKLVPAPVRGELLRRFALLLRSHQQELAQLITLECGKILAESVGEVQEMIDICDFAVGLSRQL</sequence>
<evidence type="ECO:0000313" key="4">
    <source>
        <dbReference type="EMBL" id="TWW08000.1"/>
    </source>
</evidence>
<dbReference type="Pfam" id="PF00171">
    <property type="entry name" value="Aldedh"/>
    <property type="match status" value="1"/>
</dbReference>
<dbReference type="InterPro" id="IPR016161">
    <property type="entry name" value="Ald_DH/histidinol_DH"/>
</dbReference>
<dbReference type="Gene3D" id="3.40.605.10">
    <property type="entry name" value="Aldehyde Dehydrogenase, Chain A, domain 1"/>
    <property type="match status" value="1"/>
</dbReference>
<evidence type="ECO:0000256" key="1">
    <source>
        <dbReference type="ARBA" id="ARBA00023002"/>
    </source>
</evidence>
<evidence type="ECO:0000313" key="5">
    <source>
        <dbReference type="Proteomes" id="UP000321083"/>
    </source>
</evidence>
<proteinExistence type="predicted"/>
<keyword evidence="5" id="KW-1185">Reference proteome</keyword>
<evidence type="ECO:0000259" key="3">
    <source>
        <dbReference type="Pfam" id="PF00171"/>
    </source>
</evidence>
<gene>
    <name evidence="4" type="ORF">E3A20_28700</name>
</gene>
<evidence type="ECO:0000256" key="2">
    <source>
        <dbReference type="ARBA" id="ARBA00023027"/>
    </source>
</evidence>
<dbReference type="InterPro" id="IPR015590">
    <property type="entry name" value="Aldehyde_DH_dom"/>
</dbReference>
<dbReference type="PANTHER" id="PTHR43521:SF1">
    <property type="entry name" value="ALPHA-AMINOADIPIC SEMIALDEHYDE DEHYDROGENASE"/>
    <property type="match status" value="1"/>
</dbReference>
<feature type="non-terminal residue" evidence="4">
    <location>
        <position position="130"/>
    </location>
</feature>
<dbReference type="InterPro" id="IPR016162">
    <property type="entry name" value="Ald_DH_N"/>
</dbReference>
<comment type="caution">
    <text evidence="4">The sequence shown here is derived from an EMBL/GenBank/DDBJ whole genome shotgun (WGS) entry which is preliminary data.</text>
</comment>
<name>A0A5C6LZP4_9PLAN</name>
<keyword evidence="2" id="KW-0520">NAD</keyword>
<keyword evidence="1" id="KW-0560">Oxidoreductase</keyword>
<reference evidence="4 5" key="1">
    <citation type="submission" date="2019-08" db="EMBL/GenBank/DDBJ databases">
        <title>100 year-old enigma solved: identification of Planctomyces bekefii, the type genus and species of the phylum Planctomycetes.</title>
        <authorList>
            <person name="Svetlana D.N."/>
            <person name="Overmann J."/>
        </authorList>
    </citation>
    <scope>NUCLEOTIDE SEQUENCE [LARGE SCALE GENOMIC DNA]</scope>
    <source>
        <strain evidence="4">Phe10_nw2017</strain>
    </source>
</reference>
<dbReference type="InterPro" id="IPR044638">
    <property type="entry name" value="ALDH7A1-like"/>
</dbReference>
<organism evidence="4 5">
    <name type="scientific">Planctomyces bekefii</name>
    <dbReference type="NCBI Taxonomy" id="1653850"/>
    <lineage>
        <taxon>Bacteria</taxon>
        <taxon>Pseudomonadati</taxon>
        <taxon>Planctomycetota</taxon>
        <taxon>Planctomycetia</taxon>
        <taxon>Planctomycetales</taxon>
        <taxon>Planctomycetaceae</taxon>
        <taxon>Planctomyces</taxon>
    </lineage>
</organism>
<dbReference type="AlphaFoldDB" id="A0A5C6LZP4"/>
<dbReference type="PANTHER" id="PTHR43521">
    <property type="entry name" value="ALPHA-AMINOADIPIC SEMIALDEHYDE DEHYDROGENASE"/>
    <property type="match status" value="1"/>
</dbReference>
<feature type="domain" description="Aldehyde dehydrogenase" evidence="3">
    <location>
        <begin position="32"/>
        <end position="129"/>
    </location>
</feature>
<protein>
    <recommendedName>
        <fullName evidence="3">Aldehyde dehydrogenase domain-containing protein</fullName>
    </recommendedName>
</protein>